<feature type="region of interest" description="Disordered" evidence="1">
    <location>
        <begin position="471"/>
        <end position="502"/>
    </location>
</feature>
<feature type="signal peptide" evidence="2">
    <location>
        <begin position="1"/>
        <end position="17"/>
    </location>
</feature>
<name>A0ABR4MA31_9PEZI</name>
<proteinExistence type="predicted"/>
<evidence type="ECO:0000256" key="2">
    <source>
        <dbReference type="SAM" id="SignalP"/>
    </source>
</evidence>
<evidence type="ECO:0000259" key="3">
    <source>
        <dbReference type="SMART" id="SM00148"/>
    </source>
</evidence>
<dbReference type="PANTHER" id="PTHR13593">
    <property type="match status" value="1"/>
</dbReference>
<dbReference type="PANTHER" id="PTHR13593:SF113">
    <property type="entry name" value="SI:DKEY-266F7.9"/>
    <property type="match status" value="1"/>
</dbReference>
<dbReference type="SUPFAM" id="SSF51695">
    <property type="entry name" value="PLC-like phosphodiesterases"/>
    <property type="match status" value="1"/>
</dbReference>
<keyword evidence="5" id="KW-1185">Reference proteome</keyword>
<reference evidence="4 5" key="1">
    <citation type="submission" date="2020-05" db="EMBL/GenBank/DDBJ databases">
        <title>Ceratocystis lukuohia genome.</title>
        <authorList>
            <person name="Harrington T.C."/>
            <person name="Kim K."/>
            <person name="Mayers C.G."/>
        </authorList>
    </citation>
    <scope>NUCLEOTIDE SEQUENCE [LARGE SCALE GENOMIC DNA]</scope>
    <source>
        <strain evidence="4 5">C4212</strain>
    </source>
</reference>
<sequence length="502" mass="54486">MRFSLFAILAFLAFCHAGTYNGHVDAFCFDLDQIRYVDWMEGLDDSIPLSKLAIPGTHNSMTDKIVNSMMQTQNLHLGWQLNAGIRYVDVTCKIEGGNLMIYHGKTYAHYSLGNTFRTIFKFLERHPSEAVILRIKSDNPTKTPEAFVKLFRRYLDPEIELGRRAMERLYFKDGGIKTIPTLGEVRGKVLILQDFQSGTEGEFGLPWNSPSVSTKYFRFGADQNFLPTKWAIIQTYIMSRVLKTSKKLRITALTFTLASKPIGEAYNKRIEGGINRRLGEFLFSARKGSLSHLLRGKKARFGIIAMDYPGKYLVAHVLKLNDVYRASGSLKLPSDGSVSVAYSGSTSKGGGSTIKDFDGSTTSKFDGSTTSKFDGSSPADIDGSSTGKSEGSTVANAHESATANSGDPAAINFDDSSVSNVDNSGEVSDDDFASVTGDDFSTVSDDDFASFNGDGFSVTDDDDLSALDYDGSATTNADGSAIVNADDSTTTKTDGLDSAAVS</sequence>
<dbReference type="InterPro" id="IPR017946">
    <property type="entry name" value="PLC-like_Pdiesterase_TIM-brl"/>
</dbReference>
<dbReference type="PROSITE" id="PS50007">
    <property type="entry name" value="PIPLC_X_DOMAIN"/>
    <property type="match status" value="1"/>
</dbReference>
<feature type="compositionally biased region" description="Polar residues" evidence="1">
    <location>
        <begin position="359"/>
        <end position="374"/>
    </location>
</feature>
<keyword evidence="2" id="KW-0732">Signal</keyword>
<dbReference type="RefSeq" id="XP_070856318.1">
    <property type="nucleotide sequence ID" value="XM_071001430.1"/>
</dbReference>
<organism evidence="4 5">
    <name type="scientific">Ceratocystis lukuohia</name>
    <dbReference type="NCBI Taxonomy" id="2019550"/>
    <lineage>
        <taxon>Eukaryota</taxon>
        <taxon>Fungi</taxon>
        <taxon>Dikarya</taxon>
        <taxon>Ascomycota</taxon>
        <taxon>Pezizomycotina</taxon>
        <taxon>Sordariomycetes</taxon>
        <taxon>Hypocreomycetidae</taxon>
        <taxon>Microascales</taxon>
        <taxon>Ceratocystidaceae</taxon>
        <taxon>Ceratocystis</taxon>
    </lineage>
</organism>
<feature type="chain" id="PRO_5047326160" evidence="2">
    <location>
        <begin position="18"/>
        <end position="502"/>
    </location>
</feature>
<gene>
    <name evidence="4" type="ORF">HOO65_080087</name>
</gene>
<feature type="compositionally biased region" description="Low complexity" evidence="1">
    <location>
        <begin position="412"/>
        <end position="426"/>
    </location>
</feature>
<dbReference type="SMART" id="SM00148">
    <property type="entry name" value="PLCXc"/>
    <property type="match status" value="1"/>
</dbReference>
<comment type="caution">
    <text evidence="4">The sequence shown here is derived from an EMBL/GenBank/DDBJ whole genome shotgun (WGS) entry which is preliminary data.</text>
</comment>
<feature type="domain" description="Phosphatidylinositol-specific phospholipase C X" evidence="3">
    <location>
        <begin position="43"/>
        <end position="194"/>
    </location>
</feature>
<dbReference type="Gene3D" id="3.20.20.190">
    <property type="entry name" value="Phosphatidylinositol (PI) phosphodiesterase"/>
    <property type="match status" value="1"/>
</dbReference>
<dbReference type="Pfam" id="PF00388">
    <property type="entry name" value="PI-PLC-X"/>
    <property type="match status" value="1"/>
</dbReference>
<dbReference type="GeneID" id="98120824"/>
<feature type="compositionally biased region" description="Polar residues" evidence="1">
    <location>
        <begin position="383"/>
        <end position="405"/>
    </location>
</feature>
<accession>A0ABR4MA31</accession>
<evidence type="ECO:0000256" key="1">
    <source>
        <dbReference type="SAM" id="MobiDB-lite"/>
    </source>
</evidence>
<evidence type="ECO:0000313" key="5">
    <source>
        <dbReference type="Proteomes" id="UP001610728"/>
    </source>
</evidence>
<protein>
    <submittedName>
        <fullName evidence="4">1-phosphatidylinositol phosphodiesterase</fullName>
    </submittedName>
</protein>
<dbReference type="InterPro" id="IPR000909">
    <property type="entry name" value="PLipase_C_PInositol-sp_X_dom"/>
</dbReference>
<feature type="region of interest" description="Disordered" evidence="1">
    <location>
        <begin position="333"/>
        <end position="436"/>
    </location>
</feature>
<evidence type="ECO:0000313" key="4">
    <source>
        <dbReference type="EMBL" id="KAL2885137.1"/>
    </source>
</evidence>
<dbReference type="EMBL" id="JABSNW010000008">
    <property type="protein sequence ID" value="KAL2885137.1"/>
    <property type="molecule type" value="Genomic_DNA"/>
</dbReference>
<dbReference type="InterPro" id="IPR051057">
    <property type="entry name" value="PI-PLC_domain"/>
</dbReference>
<dbReference type="Proteomes" id="UP001610728">
    <property type="component" value="Unassembled WGS sequence"/>
</dbReference>